<feature type="coiled-coil region" evidence="1">
    <location>
        <begin position="119"/>
        <end position="279"/>
    </location>
</feature>
<dbReference type="EMBL" id="CAUYUJ010018432">
    <property type="protein sequence ID" value="CAK0883578.1"/>
    <property type="molecule type" value="Genomic_DNA"/>
</dbReference>
<feature type="compositionally biased region" description="Basic and acidic residues" evidence="2">
    <location>
        <begin position="32"/>
        <end position="60"/>
    </location>
</feature>
<accession>A0ABN9WFC1</accession>
<evidence type="ECO:0000256" key="1">
    <source>
        <dbReference type="SAM" id="Coils"/>
    </source>
</evidence>
<name>A0ABN9WFC1_9DINO</name>
<gene>
    <name evidence="3" type="ORF">PCOR1329_LOCUS65762</name>
</gene>
<protein>
    <submittedName>
        <fullName evidence="3">Uncharacterized protein</fullName>
    </submittedName>
</protein>
<sequence>LARELEGAEASHARLCAEMDSVSAGTRAASEQAREFERRARDAAAREEELGAEEGRQREERAAVGAGLARAGRRVEAAEGCLDEAGVPAGGHALAAVHLPRWQAPDEERCRCHGVEGLCREQAQQNALLKEELAALGAELESARRGCAHRQGALQEAQAEQRRALEALRAGRQQLQTEREDAERGEARLGRLRAELVAADGWRRGAEADAAAVQAQVRELEDRCAAQRGWQEELLQRQGSTEAALERLRKELRGLGLDRGRLQKELDDVVRDRTRLEVEMESAVPGLSERWRRCRALEDRLAARALELDAEAEKTRRCRAEQRAAQARLSALELRAGRPPAEALPEPALERPGRHSPGRSWSPPPLGRNPSCPEGRSSRPPSRASSPAPAAGLEPPPPAPPPCAARRRPWSPS</sequence>
<proteinExistence type="predicted"/>
<dbReference type="Proteomes" id="UP001189429">
    <property type="component" value="Unassembled WGS sequence"/>
</dbReference>
<evidence type="ECO:0000313" key="3">
    <source>
        <dbReference type="EMBL" id="CAK0883578.1"/>
    </source>
</evidence>
<feature type="non-terminal residue" evidence="3">
    <location>
        <position position="1"/>
    </location>
</feature>
<feature type="non-terminal residue" evidence="3">
    <location>
        <position position="413"/>
    </location>
</feature>
<evidence type="ECO:0000256" key="2">
    <source>
        <dbReference type="SAM" id="MobiDB-lite"/>
    </source>
</evidence>
<feature type="compositionally biased region" description="Pro residues" evidence="2">
    <location>
        <begin position="394"/>
        <end position="403"/>
    </location>
</feature>
<comment type="caution">
    <text evidence="3">The sequence shown here is derived from an EMBL/GenBank/DDBJ whole genome shotgun (WGS) entry which is preliminary data.</text>
</comment>
<organism evidence="3 4">
    <name type="scientific">Prorocentrum cordatum</name>
    <dbReference type="NCBI Taxonomy" id="2364126"/>
    <lineage>
        <taxon>Eukaryota</taxon>
        <taxon>Sar</taxon>
        <taxon>Alveolata</taxon>
        <taxon>Dinophyceae</taxon>
        <taxon>Prorocentrales</taxon>
        <taxon>Prorocentraceae</taxon>
        <taxon>Prorocentrum</taxon>
    </lineage>
</organism>
<keyword evidence="1" id="KW-0175">Coiled coil</keyword>
<feature type="region of interest" description="Disordered" evidence="2">
    <location>
        <begin position="331"/>
        <end position="413"/>
    </location>
</feature>
<feature type="region of interest" description="Disordered" evidence="2">
    <location>
        <begin position="20"/>
        <end position="60"/>
    </location>
</feature>
<feature type="compositionally biased region" description="Low complexity" evidence="2">
    <location>
        <begin position="331"/>
        <end position="347"/>
    </location>
</feature>
<feature type="compositionally biased region" description="Low complexity" evidence="2">
    <location>
        <begin position="378"/>
        <end position="393"/>
    </location>
</feature>
<evidence type="ECO:0000313" key="4">
    <source>
        <dbReference type="Proteomes" id="UP001189429"/>
    </source>
</evidence>
<reference evidence="3" key="1">
    <citation type="submission" date="2023-10" db="EMBL/GenBank/DDBJ databases">
        <authorList>
            <person name="Chen Y."/>
            <person name="Shah S."/>
            <person name="Dougan E. K."/>
            <person name="Thang M."/>
            <person name="Chan C."/>
        </authorList>
    </citation>
    <scope>NUCLEOTIDE SEQUENCE [LARGE SCALE GENOMIC DNA]</scope>
</reference>
<keyword evidence="4" id="KW-1185">Reference proteome</keyword>